<dbReference type="InterPro" id="IPR008936">
    <property type="entry name" value="Rho_GTPase_activation_prot"/>
</dbReference>
<dbReference type="EMBL" id="BQKY01000011">
    <property type="protein sequence ID" value="GJN92638.1"/>
    <property type="molecule type" value="Genomic_DNA"/>
</dbReference>
<dbReference type="FunFam" id="1.10.555.10:FF:000043">
    <property type="entry name" value="Rho GTPase activator Rga"/>
    <property type="match status" value="1"/>
</dbReference>
<feature type="compositionally biased region" description="Low complexity" evidence="6">
    <location>
        <begin position="278"/>
        <end position="318"/>
    </location>
</feature>
<feature type="compositionally biased region" description="Low complexity" evidence="6">
    <location>
        <begin position="358"/>
        <end position="377"/>
    </location>
</feature>
<keyword evidence="4" id="KW-0440">LIM domain</keyword>
<feature type="compositionally biased region" description="Polar residues" evidence="6">
    <location>
        <begin position="435"/>
        <end position="448"/>
    </location>
</feature>
<dbReference type="Pfam" id="PF00620">
    <property type="entry name" value="RhoGAP"/>
    <property type="match status" value="1"/>
</dbReference>
<proteinExistence type="predicted"/>
<dbReference type="Gene3D" id="3.30.60.20">
    <property type="match status" value="1"/>
</dbReference>
<feature type="domain" description="Phorbol-ester/DAG-type" evidence="8">
    <location>
        <begin position="974"/>
        <end position="1022"/>
    </location>
</feature>
<feature type="region of interest" description="Disordered" evidence="6">
    <location>
        <begin position="929"/>
        <end position="963"/>
    </location>
</feature>
<dbReference type="SMART" id="SM00324">
    <property type="entry name" value="RhoGAP"/>
    <property type="match status" value="1"/>
</dbReference>
<keyword evidence="3 4" id="KW-0862">Zinc</keyword>
<evidence type="ECO:0000256" key="6">
    <source>
        <dbReference type="SAM" id="MobiDB-lite"/>
    </source>
</evidence>
<dbReference type="SUPFAM" id="SSF57889">
    <property type="entry name" value="Cysteine-rich domain"/>
    <property type="match status" value="1"/>
</dbReference>
<keyword evidence="1" id="KW-0343">GTPase activation</keyword>
<evidence type="ECO:0000259" key="9">
    <source>
        <dbReference type="PROSITE" id="PS50238"/>
    </source>
</evidence>
<protein>
    <recommendedName>
        <fullName evidence="12">Signal transducer</fullName>
    </recommendedName>
</protein>
<dbReference type="GO" id="GO:0005096">
    <property type="term" value="F:GTPase activator activity"/>
    <property type="evidence" value="ECO:0007669"/>
    <property type="project" value="UniProtKB-KW"/>
</dbReference>
<evidence type="ECO:0000256" key="5">
    <source>
        <dbReference type="SAM" id="Coils"/>
    </source>
</evidence>
<dbReference type="GO" id="GO:0005737">
    <property type="term" value="C:cytoplasm"/>
    <property type="evidence" value="ECO:0007669"/>
    <property type="project" value="TreeGrafter"/>
</dbReference>
<feature type="region of interest" description="Disordered" evidence="6">
    <location>
        <begin position="142"/>
        <end position="507"/>
    </location>
</feature>
<evidence type="ECO:0000313" key="10">
    <source>
        <dbReference type="EMBL" id="GJN92638.1"/>
    </source>
</evidence>
<feature type="compositionally biased region" description="Pro residues" evidence="6">
    <location>
        <begin position="239"/>
        <end position="255"/>
    </location>
</feature>
<gene>
    <name evidence="10" type="ORF">Rhopal_005673-T1</name>
</gene>
<evidence type="ECO:0000256" key="2">
    <source>
        <dbReference type="ARBA" id="ARBA00022723"/>
    </source>
</evidence>
<dbReference type="InterPro" id="IPR002219">
    <property type="entry name" value="PKC_DAG/PE"/>
</dbReference>
<dbReference type="PROSITE" id="PS50023">
    <property type="entry name" value="LIM_DOMAIN_2"/>
    <property type="match status" value="1"/>
</dbReference>
<feature type="domain" description="Rho-GAP" evidence="9">
    <location>
        <begin position="1049"/>
        <end position="1238"/>
    </location>
</feature>
<dbReference type="InterPro" id="IPR050729">
    <property type="entry name" value="Rho-GAP"/>
</dbReference>
<evidence type="ECO:0000256" key="4">
    <source>
        <dbReference type="PROSITE-ProRule" id="PRU00125"/>
    </source>
</evidence>
<feature type="compositionally biased region" description="Pro residues" evidence="6">
    <location>
        <begin position="206"/>
        <end position="223"/>
    </location>
</feature>
<keyword evidence="11" id="KW-1185">Reference proteome</keyword>
<dbReference type="Pfam" id="PF00412">
    <property type="entry name" value="LIM"/>
    <property type="match status" value="1"/>
</dbReference>
<dbReference type="Proteomes" id="UP001342314">
    <property type="component" value="Unassembled WGS sequence"/>
</dbReference>
<dbReference type="FunFam" id="2.10.110.10:FF:000160">
    <property type="entry name" value="Signal transducer, putative"/>
    <property type="match status" value="1"/>
</dbReference>
<dbReference type="GO" id="GO:0046872">
    <property type="term" value="F:metal ion binding"/>
    <property type="evidence" value="ECO:0007669"/>
    <property type="project" value="UniProtKB-KW"/>
</dbReference>
<organism evidence="10 11">
    <name type="scientific">Rhodotorula paludigena</name>
    <dbReference type="NCBI Taxonomy" id="86838"/>
    <lineage>
        <taxon>Eukaryota</taxon>
        <taxon>Fungi</taxon>
        <taxon>Dikarya</taxon>
        <taxon>Basidiomycota</taxon>
        <taxon>Pucciniomycotina</taxon>
        <taxon>Microbotryomycetes</taxon>
        <taxon>Sporidiobolales</taxon>
        <taxon>Sporidiobolaceae</taxon>
        <taxon>Rhodotorula</taxon>
    </lineage>
</organism>
<feature type="compositionally biased region" description="Basic and acidic residues" evidence="6">
    <location>
        <begin position="148"/>
        <end position="160"/>
    </location>
</feature>
<comment type="caution">
    <text evidence="10">The sequence shown here is derived from an EMBL/GenBank/DDBJ whole genome shotgun (WGS) entry which is preliminary data.</text>
</comment>
<evidence type="ECO:0008006" key="12">
    <source>
        <dbReference type="Google" id="ProtNLM"/>
    </source>
</evidence>
<dbReference type="PROSITE" id="PS50238">
    <property type="entry name" value="RHOGAP"/>
    <property type="match status" value="1"/>
</dbReference>
<feature type="coiled-coil region" evidence="5">
    <location>
        <begin position="791"/>
        <end position="853"/>
    </location>
</feature>
<feature type="coiled-coil region" evidence="5">
    <location>
        <begin position="632"/>
        <end position="659"/>
    </location>
</feature>
<feature type="region of interest" description="Disordered" evidence="6">
    <location>
        <begin position="867"/>
        <end position="892"/>
    </location>
</feature>
<dbReference type="CDD" id="cd09395">
    <property type="entry name" value="LIM2_Rga"/>
    <property type="match status" value="1"/>
</dbReference>
<evidence type="ECO:0000256" key="3">
    <source>
        <dbReference type="ARBA" id="ARBA00022833"/>
    </source>
</evidence>
<keyword evidence="5" id="KW-0175">Coiled coil</keyword>
<sequence length="1244" mass="132043">MEAAVSAPLSQSASQQGLSLNGLEPVICNACKQSLDDLADNTVVSFGKNLFHRCAKCNSLVEHNTNLLLLSDGSPVCENCSYICSVCQNPIHNEAIVTGDESYHADCFRCRSCANKIEELIFAKTNQGIWCMACHNERVARTRKHAEAKRNRQARKEREASMSSGAGPSKPSSSSRDKGRSASVTAPAAGSGGGAEADRTADLPDVPLPPPLPRTPSDPPPPLRSAFDSSSSGTTPVIRPLPPSPQHPAPLPPPHSYSSFDGHQRASTTPGDPPRHVPSQPMSLPPSASAQSLSSALSRSASPLRPPALHSRTNSGYSSGDGYGSDVGTATIAGVGGGGGGESGRRTSASALRNEVAGGESPSSSRRPSGEYGYRRGAATPSGVPGDDEHAPRDFSPYPLPASPVPPSKFPTSTSSQFDDAGVVESAGFARVENATLSPTPSSRQGSLSAPGPSATDKAANRRSGFYGAAARPSLGEESSLGQLDGSSRPPSPPAHPHLQNAGDGELHSFYDPDTLLFLNHVGSSSSFSADRERERDEAQLALSRGKALPDLALNDDQLVERLSPSPGPADVSGSSDAEDGAAGGSSGRRQARSGSGGGGEVARKVRESIQLHKRESGATGSVGTGLDVELVEMLLAELDETKREMKEIKSKYNAFRRASRSAFEGFSMAREEYDKEVAARREAEHQMSILRAKFIEQAKRLAQVDQEQKTAETLKRQSKDLRTSVVGMEKHLSQLKAEVALSTAQIAELAALDGASAAASAAKGPTDRSSSSTAHDEVAEALNARLETVKDVHRDEINALVAQRDDLLREVNELKQARDAHLEEATDLAARNASLAEKNAEAARQLDNLHESLSKMSLLSSKTGSSSAAALKNGGHAHSPSSSSVLSSLPSGARSPLATARYISSPAEGEAMHRFAKPEVVEASRGKFWGKGKGKSDSARQNQQLPPPPSSSSAKSPAVQMRAGSIDSIGVRQHAFQQTSILRPVRCDYCGDKMWGLNEMRCTACGSYAHAKCASYLQNGCNPGGHSSSGHSDDTLHFTPTGPPMFGGGLVAQAQKEGVEVPVVVSKCIGAVEAYGMNYEGIYRKTGGMGQTKLITQHFERGQDFSLEDRNKFNDLAAITSCMKNYFRSLPNPLMTHDLHEDFVAAAEMPEGEERLKAVERVLYKLPPVHFHTARLLFTHLNRIKSFSSENKMTSANLGVVFGPTVLRSPIAAREWSDMGPKAKIVEILCDHADTLFSRPYPA</sequence>
<evidence type="ECO:0000313" key="11">
    <source>
        <dbReference type="Proteomes" id="UP001342314"/>
    </source>
</evidence>
<feature type="domain" description="LIM zinc-binding" evidence="7">
    <location>
        <begin position="82"/>
        <end position="141"/>
    </location>
</feature>
<feature type="compositionally biased region" description="Low complexity" evidence="6">
    <location>
        <begin position="161"/>
        <end position="174"/>
    </location>
</feature>
<feature type="compositionally biased region" description="Pro residues" evidence="6">
    <location>
        <begin position="398"/>
        <end position="409"/>
    </location>
</feature>
<feature type="compositionally biased region" description="Basic and acidic residues" evidence="6">
    <location>
        <begin position="530"/>
        <end position="539"/>
    </location>
</feature>
<dbReference type="InterPro" id="IPR001781">
    <property type="entry name" value="Znf_LIM"/>
</dbReference>
<dbReference type="Gene3D" id="1.10.555.10">
    <property type="entry name" value="Rho GTPase activation protein"/>
    <property type="match status" value="1"/>
</dbReference>
<dbReference type="PROSITE" id="PS00479">
    <property type="entry name" value="ZF_DAG_PE_1"/>
    <property type="match status" value="1"/>
</dbReference>
<dbReference type="SUPFAM" id="SSF48350">
    <property type="entry name" value="GTPase activation domain, GAP"/>
    <property type="match status" value="1"/>
</dbReference>
<dbReference type="Gene3D" id="2.10.110.10">
    <property type="entry name" value="Cysteine Rich Protein"/>
    <property type="match status" value="1"/>
</dbReference>
<dbReference type="Pfam" id="PF00130">
    <property type="entry name" value="C1_1"/>
    <property type="match status" value="1"/>
</dbReference>
<accession>A0AAV5GR21</accession>
<dbReference type="PROSITE" id="PS50081">
    <property type="entry name" value="ZF_DAG_PE_2"/>
    <property type="match status" value="1"/>
</dbReference>
<reference evidence="10 11" key="1">
    <citation type="submission" date="2021-12" db="EMBL/GenBank/DDBJ databases">
        <title>High titer production of polyol ester of fatty acids by Rhodotorula paludigena BS15 towards product separation-free biomass refinery.</title>
        <authorList>
            <person name="Mano J."/>
            <person name="Ono H."/>
            <person name="Tanaka T."/>
            <person name="Naito K."/>
            <person name="Sushida H."/>
            <person name="Ike M."/>
            <person name="Tokuyasu K."/>
            <person name="Kitaoka M."/>
        </authorList>
    </citation>
    <scope>NUCLEOTIDE SEQUENCE [LARGE SCALE GENOMIC DNA]</scope>
    <source>
        <strain evidence="10 11">BS15</strain>
    </source>
</reference>
<dbReference type="InterPro" id="IPR046349">
    <property type="entry name" value="C1-like_sf"/>
</dbReference>
<feature type="compositionally biased region" description="Low complexity" evidence="6">
    <location>
        <begin position="880"/>
        <end position="892"/>
    </location>
</feature>
<evidence type="ECO:0000256" key="1">
    <source>
        <dbReference type="ARBA" id="ARBA00022468"/>
    </source>
</evidence>
<dbReference type="GO" id="GO:0007165">
    <property type="term" value="P:signal transduction"/>
    <property type="evidence" value="ECO:0007669"/>
    <property type="project" value="InterPro"/>
</dbReference>
<dbReference type="SMART" id="SM00132">
    <property type="entry name" value="LIM"/>
    <property type="match status" value="2"/>
</dbReference>
<evidence type="ECO:0000259" key="7">
    <source>
        <dbReference type="PROSITE" id="PS50023"/>
    </source>
</evidence>
<feature type="compositionally biased region" description="Basic and acidic residues" evidence="6">
    <location>
        <begin position="602"/>
        <end position="617"/>
    </location>
</feature>
<feature type="region of interest" description="Disordered" evidence="6">
    <location>
        <begin position="525"/>
        <end position="623"/>
    </location>
</feature>
<dbReference type="InterPro" id="IPR000198">
    <property type="entry name" value="RhoGAP_dom"/>
</dbReference>
<dbReference type="AlphaFoldDB" id="A0AAV5GR21"/>
<name>A0AAV5GR21_9BASI</name>
<dbReference type="PROSITE" id="PS00478">
    <property type="entry name" value="LIM_DOMAIN_1"/>
    <property type="match status" value="1"/>
</dbReference>
<dbReference type="PANTHER" id="PTHR23176">
    <property type="entry name" value="RHO/RAC/CDC GTPASE-ACTIVATING PROTEIN"/>
    <property type="match status" value="1"/>
</dbReference>
<dbReference type="PANTHER" id="PTHR23176:SF128">
    <property type="entry name" value="RHO GTPASE-ACTIVATING PROTEIN RGD1"/>
    <property type="match status" value="1"/>
</dbReference>
<evidence type="ECO:0000259" key="8">
    <source>
        <dbReference type="PROSITE" id="PS50081"/>
    </source>
</evidence>
<dbReference type="SMART" id="SM00109">
    <property type="entry name" value="C1"/>
    <property type="match status" value="1"/>
</dbReference>
<keyword evidence="2 4" id="KW-0479">Metal-binding</keyword>
<dbReference type="CDD" id="cd00159">
    <property type="entry name" value="RhoGAP"/>
    <property type="match status" value="1"/>
</dbReference>